<dbReference type="SUPFAM" id="SSF48371">
    <property type="entry name" value="ARM repeat"/>
    <property type="match status" value="1"/>
</dbReference>
<keyword evidence="3" id="KW-1185">Reference proteome</keyword>
<name>A0AAE3RAX9_9BACT</name>
<evidence type="ECO:0000259" key="1">
    <source>
        <dbReference type="PROSITE" id="PS51977"/>
    </source>
</evidence>
<gene>
    <name evidence="2" type="ORF">QNI22_37870</name>
</gene>
<dbReference type="RefSeq" id="WP_314519439.1">
    <property type="nucleotide sequence ID" value="NZ_JASJOU010000023.1"/>
</dbReference>
<dbReference type="Gene3D" id="2.20.140.10">
    <property type="entry name" value="WGR domain"/>
    <property type="match status" value="1"/>
</dbReference>
<dbReference type="InterPro" id="IPR016024">
    <property type="entry name" value="ARM-type_fold"/>
</dbReference>
<evidence type="ECO:0000313" key="3">
    <source>
        <dbReference type="Proteomes" id="UP001232063"/>
    </source>
</evidence>
<organism evidence="2 3">
    <name type="scientific">Xanthocytophaga agilis</name>
    <dbReference type="NCBI Taxonomy" id="3048010"/>
    <lineage>
        <taxon>Bacteria</taxon>
        <taxon>Pseudomonadati</taxon>
        <taxon>Bacteroidota</taxon>
        <taxon>Cytophagia</taxon>
        <taxon>Cytophagales</taxon>
        <taxon>Rhodocytophagaceae</taxon>
        <taxon>Xanthocytophaga</taxon>
    </lineage>
</organism>
<dbReference type="EMBL" id="JASJOU010000023">
    <property type="protein sequence ID" value="MDJ1506480.1"/>
    <property type="molecule type" value="Genomic_DNA"/>
</dbReference>
<dbReference type="Proteomes" id="UP001232063">
    <property type="component" value="Unassembled WGS sequence"/>
</dbReference>
<accession>A0AAE3RAX9</accession>
<dbReference type="InterPro" id="IPR008893">
    <property type="entry name" value="WGR_domain"/>
</dbReference>
<sequence length="1056" mass="120942">MKLIEQVSLWCREGSADKVYEVDLYEVGTDKYVVNFRYGRRGATLKDGTKTASSVDRPNADKIFNALIAEKKKGGYQETGRFSATQQSTVTRTAPTVVKTNQYSDKKEFILAKLREASQPGFKDTKWPLSRIIWRVGELRILEAVPDLTKLAIKSDALQQYCICWALGRCGDRGATILLEQLYLAAASKDFVKRIALVSLLALADETKKNFLLDSIFQKLHPDMQAAVLSGKTESVHFAFNVGIAERTMTYEVLEHLYLLSEKYSHIRPVVVSSLQVLALQPGIFKYIRHIYKIAEFREDAEVFATIAYRFEKQNSYFRQSRWGGGTYAPGTWDWINDAKAEMNKNNSRLAFSNNTKEYFVRRSWRTLRTLGEDQQSESYAKLATAVLLQYSDSKDKTDPRQVNNTWYEWNSRSYKTRVTHYPAFANNLNLFAILYQNSPRYELKKNTKAWRFKNNVKSDTLSTQREEAFPEHWDKHPEYLVQLLIDSRCELVHEFAVRALRANPKLQEIADSKFAVKLLEKEYDVTVQLGLELVKQFYNPQNPDAELVSLIVKHPKQFVRELGKQWIEAQPEYFASQTFVFADLIVNPYEDVWEWGRLLLSKVHLTEEQAQMLIVKTITELLELNPDDPQSNTIAEGAGYTLVTYFISLLQDVSLEVVQELLQHPVPMVQVLGAGILVKHVTPVTEFPSGLISSLINSSVPQVRGIGVQLFGKLPDSQLLASQDILFAFCTSPFPEIRQAIFPTVKKLAAQSPEFGASFIKELIPVLQHKQEIEGLHEDLLLLIQEGLTAYLSSISAEDAWIMLGSRRGTTQRIGFLVIRHTISPSQLSVREIVKMANHELLDVREYAWIIYTQQVDRMKQEASEALRILDVKWSDSRRFGFDYFRQHFTEEDWTPTLLVSVCDSTRDDVQQFGKEMITKFFKTENGSDYLLQLSQHPSQNLQVFATNYLEQFATDSLEHLQKLELYFITVLSQVNRSGVAKTRIFNFLRQEALKNEQAATLVSKIIARQSATMAIDNKAACIRIMYDIRKSYPAIELPLTLKEVPVSYSTSPLQ</sequence>
<dbReference type="CDD" id="cd07998">
    <property type="entry name" value="WGR_DNA_ligase"/>
    <property type="match status" value="1"/>
</dbReference>
<evidence type="ECO:0000313" key="2">
    <source>
        <dbReference type="EMBL" id="MDJ1506480.1"/>
    </source>
</evidence>
<dbReference type="AlphaFoldDB" id="A0AAE3RAX9"/>
<reference evidence="2" key="1">
    <citation type="submission" date="2023-05" db="EMBL/GenBank/DDBJ databases">
        <authorList>
            <person name="Zhang X."/>
        </authorList>
    </citation>
    <scope>NUCLEOTIDE SEQUENCE</scope>
    <source>
        <strain evidence="2">BD1B2-1</strain>
    </source>
</reference>
<feature type="domain" description="WGR" evidence="1">
    <location>
        <begin position="1"/>
        <end position="89"/>
    </location>
</feature>
<dbReference type="PROSITE" id="PS51977">
    <property type="entry name" value="WGR"/>
    <property type="match status" value="1"/>
</dbReference>
<proteinExistence type="predicted"/>
<dbReference type="Pfam" id="PF05406">
    <property type="entry name" value="WGR"/>
    <property type="match status" value="1"/>
</dbReference>
<comment type="caution">
    <text evidence="2">The sequence shown here is derived from an EMBL/GenBank/DDBJ whole genome shotgun (WGS) entry which is preliminary data.</text>
</comment>
<protein>
    <submittedName>
        <fullName evidence="2">WGR domain-containing protein</fullName>
    </submittedName>
</protein>